<name>A0ABU0FJ22_9HYPH</name>
<evidence type="ECO:0000256" key="1">
    <source>
        <dbReference type="ARBA" id="ARBA00007031"/>
    </source>
</evidence>
<protein>
    <submittedName>
        <fullName evidence="3">Transcriptional regulator</fullName>
    </submittedName>
</protein>
<dbReference type="Proteomes" id="UP001237448">
    <property type="component" value="Unassembled WGS sequence"/>
</dbReference>
<accession>A0ABU0FJ22</accession>
<dbReference type="Pfam" id="PF05443">
    <property type="entry name" value="ROS_MUCR"/>
    <property type="match status" value="1"/>
</dbReference>
<dbReference type="Gene3D" id="1.10.10.1550">
    <property type="entry name" value="ROS/MUCR transcriptional regulator protein"/>
    <property type="match status" value="1"/>
</dbReference>
<evidence type="ECO:0000313" key="3">
    <source>
        <dbReference type="EMBL" id="MDQ0394612.1"/>
    </source>
</evidence>
<comment type="caution">
    <text evidence="3">The sequence shown here is derived from an EMBL/GenBank/DDBJ whole genome shotgun (WGS) entry which is preliminary data.</text>
</comment>
<keyword evidence="4" id="KW-1185">Reference proteome</keyword>
<dbReference type="EMBL" id="JAUSVK010000001">
    <property type="protein sequence ID" value="MDQ0394612.1"/>
    <property type="molecule type" value="Genomic_DNA"/>
</dbReference>
<dbReference type="InterPro" id="IPR041920">
    <property type="entry name" value="ROS/MUCR_sf"/>
</dbReference>
<reference evidence="3 4" key="1">
    <citation type="submission" date="2023-07" db="EMBL/GenBank/DDBJ databases">
        <title>Genomic Encyclopedia of Type Strains, Phase IV (KMG-IV): sequencing the most valuable type-strain genomes for metagenomic binning, comparative biology and taxonomic classification.</title>
        <authorList>
            <person name="Goeker M."/>
        </authorList>
    </citation>
    <scope>NUCLEOTIDE SEQUENCE [LARGE SCALE GENOMIC DNA]</scope>
    <source>
        <strain evidence="3 4">DSM 5896</strain>
    </source>
</reference>
<comment type="similarity">
    <text evidence="1">Belongs to the ros/MucR family.</text>
</comment>
<feature type="region of interest" description="Disordered" evidence="2">
    <location>
        <begin position="126"/>
        <end position="153"/>
    </location>
</feature>
<organism evidence="3 4">
    <name type="scientific">Labrys monachus</name>
    <dbReference type="NCBI Taxonomy" id="217067"/>
    <lineage>
        <taxon>Bacteria</taxon>
        <taxon>Pseudomonadati</taxon>
        <taxon>Pseudomonadota</taxon>
        <taxon>Alphaproteobacteria</taxon>
        <taxon>Hyphomicrobiales</taxon>
        <taxon>Xanthobacteraceae</taxon>
        <taxon>Labrys</taxon>
    </lineage>
</organism>
<dbReference type="InterPro" id="IPR008807">
    <property type="entry name" value="ROS_MUCR"/>
</dbReference>
<gene>
    <name evidence="3" type="ORF">J3R73_004404</name>
</gene>
<dbReference type="RefSeq" id="WP_307432021.1">
    <property type="nucleotide sequence ID" value="NZ_JAUSVK010000001.1"/>
</dbReference>
<evidence type="ECO:0000313" key="4">
    <source>
        <dbReference type="Proteomes" id="UP001237448"/>
    </source>
</evidence>
<feature type="compositionally biased region" description="Low complexity" evidence="2">
    <location>
        <begin position="131"/>
        <end position="146"/>
    </location>
</feature>
<evidence type="ECO:0000256" key="2">
    <source>
        <dbReference type="SAM" id="MobiDB-lite"/>
    </source>
</evidence>
<proteinExistence type="inferred from homology"/>
<sequence>MDDNYTTLVAEIIAAYVANNSVEQAELPKIIRDVHSAIRQLGSIEPSVPAAEVAKPVPAVPIKKSVMPDFIVCLEDGKKFQALKRHLGVVYNLTPDEYRAKWNLPGDYPMVAPNYAARRSDIAKNMGLGQARGTRPAAGRAPRTAPSDTSPAE</sequence>